<dbReference type="EC" id="4.2.2.23" evidence="4"/>
<evidence type="ECO:0000313" key="14">
    <source>
        <dbReference type="Proteomes" id="UP000297258"/>
    </source>
</evidence>
<comment type="similarity">
    <text evidence="3">Belongs to the polysaccharide lyase 4 family.</text>
</comment>
<dbReference type="CDD" id="cd10316">
    <property type="entry name" value="RGL4_M"/>
    <property type="match status" value="1"/>
</dbReference>
<feature type="domain" description="Rhamnogalacturonan lyase" evidence="12">
    <location>
        <begin position="309"/>
        <end position="371"/>
    </location>
</feature>
<dbReference type="Gene3D" id="2.70.98.10">
    <property type="match status" value="1"/>
</dbReference>
<evidence type="ECO:0000256" key="2">
    <source>
        <dbReference type="ARBA" id="ARBA00004613"/>
    </source>
</evidence>
<dbReference type="GO" id="GO:0102210">
    <property type="term" value="F:rhamnogalacturonan endolyase activity"/>
    <property type="evidence" value="ECO:0007669"/>
    <property type="project" value="UniProtKB-EC"/>
</dbReference>
<dbReference type="Pfam" id="PF14686">
    <property type="entry name" value="fn3_3"/>
    <property type="match status" value="1"/>
</dbReference>
<reference evidence="13 14" key="1">
    <citation type="submission" date="2019-03" db="EMBL/GenBank/DDBJ databases">
        <title>Draft genome of Massilia hortus sp. nov., a novel bacterial species of the Oxalobacteraceae family.</title>
        <authorList>
            <person name="Peta V."/>
            <person name="Raths R."/>
            <person name="Bucking H."/>
        </authorList>
    </citation>
    <scope>NUCLEOTIDE SEQUENCE [LARGE SCALE GENOMIC DNA]</scope>
    <source>
        <strain evidence="13 14">ONC3</strain>
    </source>
</reference>
<dbReference type="AlphaFoldDB" id="A0A4Y9T6H0"/>
<dbReference type="PANTHER" id="PTHR36574:SF1">
    <property type="entry name" value="RHAMNOGALACTURONATE LYASE-RELATED"/>
    <property type="match status" value="1"/>
</dbReference>
<gene>
    <name evidence="13" type="ORF">E4O92_07980</name>
</gene>
<evidence type="ECO:0000256" key="1">
    <source>
        <dbReference type="ARBA" id="ARBA00001324"/>
    </source>
</evidence>
<dbReference type="Proteomes" id="UP000297258">
    <property type="component" value="Unassembled WGS sequence"/>
</dbReference>
<dbReference type="GO" id="GO:0030246">
    <property type="term" value="F:carbohydrate binding"/>
    <property type="evidence" value="ECO:0007669"/>
    <property type="project" value="InterPro"/>
</dbReference>
<evidence type="ECO:0000259" key="11">
    <source>
        <dbReference type="Pfam" id="PF14683"/>
    </source>
</evidence>
<evidence type="ECO:0000256" key="8">
    <source>
        <dbReference type="ARBA" id="ARBA00023239"/>
    </source>
</evidence>
<keyword evidence="14" id="KW-1185">Reference proteome</keyword>
<comment type="caution">
    <text evidence="13">The sequence shown here is derived from an EMBL/GenBank/DDBJ whole genome shotgun (WGS) entry which is preliminary data.</text>
</comment>
<evidence type="ECO:0000256" key="9">
    <source>
        <dbReference type="ARBA" id="ARBA00023316"/>
    </source>
</evidence>
<evidence type="ECO:0000256" key="3">
    <source>
        <dbReference type="ARBA" id="ARBA00010418"/>
    </source>
</evidence>
<evidence type="ECO:0000256" key="5">
    <source>
        <dbReference type="ARBA" id="ARBA00022525"/>
    </source>
</evidence>
<dbReference type="InterPro" id="IPR029411">
    <property type="entry name" value="RG-lyase_III"/>
</dbReference>
<name>A0A4Y9T6H0_9BURK</name>
<evidence type="ECO:0000256" key="4">
    <source>
        <dbReference type="ARBA" id="ARBA00012437"/>
    </source>
</evidence>
<keyword evidence="6" id="KW-0732">Signal</keyword>
<comment type="subcellular location">
    <subcellularLocation>
        <location evidence="2">Secreted</location>
    </subcellularLocation>
</comment>
<dbReference type="GO" id="GO:0071555">
    <property type="term" value="P:cell wall organization"/>
    <property type="evidence" value="ECO:0007669"/>
    <property type="project" value="UniProtKB-KW"/>
</dbReference>
<dbReference type="Pfam" id="PF14683">
    <property type="entry name" value="CBM-like"/>
    <property type="match status" value="1"/>
</dbReference>
<dbReference type="InterPro" id="IPR016590">
    <property type="entry name" value="Rhamnogalacturonase_B"/>
</dbReference>
<evidence type="ECO:0000256" key="7">
    <source>
        <dbReference type="ARBA" id="ARBA00023157"/>
    </source>
</evidence>
<keyword evidence="8" id="KW-0456">Lyase</keyword>
<dbReference type="InterPro" id="IPR008979">
    <property type="entry name" value="Galactose-bd-like_sf"/>
</dbReference>
<dbReference type="SUPFAM" id="SSF74650">
    <property type="entry name" value="Galactose mutarotase-like"/>
    <property type="match status" value="1"/>
</dbReference>
<comment type="catalytic activity">
    <reaction evidence="1">
        <text>Endotype eliminative cleavage of L-alpha-rhamnopyranosyl-(1-&gt;4)-alpha-D-galactopyranosyluronic acid bonds of rhamnogalacturonan I domains in ramified hairy regions of pectin leaving L-rhamnopyranose at the reducing end and 4-deoxy-4,5-unsaturated D-galactopyranosyluronic acid at the non-reducing end.</text>
        <dbReference type="EC" id="4.2.2.23"/>
    </reaction>
</comment>
<dbReference type="CDD" id="cd10317">
    <property type="entry name" value="RGL4_C"/>
    <property type="match status" value="1"/>
</dbReference>
<dbReference type="InterPro" id="IPR015364">
    <property type="entry name" value="RhgB_N"/>
</dbReference>
<dbReference type="InterPro" id="IPR013784">
    <property type="entry name" value="Carb-bd-like_fold"/>
</dbReference>
<dbReference type="GO" id="GO:0045490">
    <property type="term" value="P:pectin catabolic process"/>
    <property type="evidence" value="ECO:0007669"/>
    <property type="project" value="TreeGrafter"/>
</dbReference>
<dbReference type="PROSITE" id="PS51257">
    <property type="entry name" value="PROKAR_LIPOPROTEIN"/>
    <property type="match status" value="1"/>
</dbReference>
<dbReference type="EMBL" id="SPUM01000047">
    <property type="protein sequence ID" value="TFW32855.1"/>
    <property type="molecule type" value="Genomic_DNA"/>
</dbReference>
<dbReference type="Gene3D" id="2.60.40.1120">
    <property type="entry name" value="Carboxypeptidase-like, regulatory domain"/>
    <property type="match status" value="1"/>
</dbReference>
<evidence type="ECO:0000259" key="12">
    <source>
        <dbReference type="Pfam" id="PF14686"/>
    </source>
</evidence>
<dbReference type="SUPFAM" id="SSF49452">
    <property type="entry name" value="Starch-binding domain-like"/>
    <property type="match status" value="1"/>
</dbReference>
<evidence type="ECO:0000313" key="13">
    <source>
        <dbReference type="EMBL" id="TFW32855.1"/>
    </source>
</evidence>
<dbReference type="Gene3D" id="2.60.120.260">
    <property type="entry name" value="Galactose-binding domain-like"/>
    <property type="match status" value="1"/>
</dbReference>
<feature type="domain" description="Rhamnogalacturonase B N-terminal" evidence="10">
    <location>
        <begin position="46"/>
        <end position="289"/>
    </location>
</feature>
<protein>
    <recommendedName>
        <fullName evidence="4">rhamnogalacturonan endolyase</fullName>
        <ecNumber evidence="4">4.2.2.23</ecNumber>
    </recommendedName>
</protein>
<evidence type="ECO:0000259" key="10">
    <source>
        <dbReference type="Pfam" id="PF09284"/>
    </source>
</evidence>
<dbReference type="OrthoDB" id="7169863at2"/>
<proteinExistence type="inferred from homology"/>
<keyword evidence="5" id="KW-0964">Secreted</keyword>
<dbReference type="RefSeq" id="WP_135189236.1">
    <property type="nucleotide sequence ID" value="NZ_SPUM01000047.1"/>
</dbReference>
<dbReference type="CDD" id="cd10320">
    <property type="entry name" value="RGL4_N"/>
    <property type="match status" value="1"/>
</dbReference>
<dbReference type="InterPro" id="IPR011013">
    <property type="entry name" value="Gal_mutarotase_sf_dom"/>
</dbReference>
<keyword evidence="7" id="KW-1015">Disulfide bond</keyword>
<feature type="domain" description="Rhamnogalacturonan lyase" evidence="11">
    <location>
        <begin position="386"/>
        <end position="549"/>
    </location>
</feature>
<dbReference type="PANTHER" id="PTHR36574">
    <property type="entry name" value="RHAMNOGALACTURONATE LYASE-RELATED"/>
    <property type="match status" value="1"/>
</dbReference>
<sequence length="551" mass="58744">MHHRIPVWIISLIAAGLLASCGGGSPDSPSSPAPRLLASTAFASSFGVTEAGGYLTVDTGSGLVFKVKQSNGDITSIRYKGGTELQGQSKGSHIASGIGAVVSYTVNGSVAQITLTTPTLVHYLLVREGDNTIYMGTYVTAEPSVGELRWITRLNSNAFPNAPAESDLRGNTGAIESSDIFGMPDGTTRSKYYGNQRAMDLSVRGVSGPTVGVYMVYGNRESSSGGPFHRDIQNQTGSDAEVYNYMNSGHNQTEAWRMGFHGPYALMFTDGQTPTAPDMSWMENQNLSGWVPASQRGKVTGNGLFGFDMLHQYVVGFANDTAQYWTVAKAPNGNFSMPAMKPGTYTMTVYKDELGIYSESVTVTSGATTALPVRMLTGDPDKTPAVWRIGTWDGKPTEFLNGPAITLRHPSDPRNASWGPVTYAIGAPFNTFPAAQWKSGINQPTKVTFTLTPEQVTDHTIRIGLTAAYNGGRAQITVNNWTSPAFATSTQPKSRSITIGTYRGNNVTYTYAVPASAFAAGTNTLTINVISGTAGSDFLSPAYAYDAVDML</sequence>
<dbReference type="InterPro" id="IPR014718">
    <property type="entry name" value="GH-type_carb-bd"/>
</dbReference>
<dbReference type="SUPFAM" id="SSF49785">
    <property type="entry name" value="Galactose-binding domain-like"/>
    <property type="match status" value="1"/>
</dbReference>
<keyword evidence="9" id="KW-0961">Cell wall biogenesis/degradation</keyword>
<organism evidence="13 14">
    <name type="scientific">Massilia horti</name>
    <dbReference type="NCBI Taxonomy" id="2562153"/>
    <lineage>
        <taxon>Bacteria</taxon>
        <taxon>Pseudomonadati</taxon>
        <taxon>Pseudomonadota</taxon>
        <taxon>Betaproteobacteria</taxon>
        <taxon>Burkholderiales</taxon>
        <taxon>Oxalobacteraceae</taxon>
        <taxon>Telluria group</taxon>
        <taxon>Massilia</taxon>
    </lineage>
</organism>
<evidence type="ECO:0000256" key="6">
    <source>
        <dbReference type="ARBA" id="ARBA00022729"/>
    </source>
</evidence>
<dbReference type="Pfam" id="PF09284">
    <property type="entry name" value="RhgB_N"/>
    <property type="match status" value="1"/>
</dbReference>
<accession>A0A4Y9T6H0</accession>
<dbReference type="GO" id="GO:0005576">
    <property type="term" value="C:extracellular region"/>
    <property type="evidence" value="ECO:0007669"/>
    <property type="project" value="UniProtKB-SubCell"/>
</dbReference>
<dbReference type="InterPro" id="IPR029413">
    <property type="entry name" value="RG-lyase_II"/>
</dbReference>